<comment type="caution">
    <text evidence="3">The sequence shown here is derived from an EMBL/GenBank/DDBJ whole genome shotgun (WGS) entry which is preliminary data.</text>
</comment>
<reference evidence="3 4" key="1">
    <citation type="submission" date="2023-05" db="EMBL/GenBank/DDBJ databases">
        <title>Draft genome sequence of Streptomyces sp. B-S-A12 isolated from a cave soil in Thailand.</title>
        <authorList>
            <person name="Chamroensaksri N."/>
            <person name="Muangham S."/>
        </authorList>
    </citation>
    <scope>NUCLEOTIDE SEQUENCE [LARGE SCALE GENOMIC DNA]</scope>
    <source>
        <strain evidence="3 4">B-S-A12</strain>
    </source>
</reference>
<dbReference type="RefSeq" id="WP_282538425.1">
    <property type="nucleotide sequence ID" value="NZ_JASCIS010000038.1"/>
</dbReference>
<keyword evidence="2" id="KW-0812">Transmembrane</keyword>
<evidence type="ECO:0008006" key="5">
    <source>
        <dbReference type="Google" id="ProtNLM"/>
    </source>
</evidence>
<keyword evidence="4" id="KW-1185">Reference proteome</keyword>
<accession>A0ABT6T6A4</accession>
<dbReference type="Proteomes" id="UP001237105">
    <property type="component" value="Unassembled WGS sequence"/>
</dbReference>
<protein>
    <recommendedName>
        <fullName evidence="5">Integral membrane protein</fullName>
    </recommendedName>
</protein>
<feature type="transmembrane region" description="Helical" evidence="2">
    <location>
        <begin position="226"/>
        <end position="249"/>
    </location>
</feature>
<keyword evidence="2" id="KW-0472">Membrane</keyword>
<evidence type="ECO:0000256" key="2">
    <source>
        <dbReference type="SAM" id="Phobius"/>
    </source>
</evidence>
<feature type="transmembrane region" description="Helical" evidence="2">
    <location>
        <begin position="42"/>
        <end position="65"/>
    </location>
</feature>
<evidence type="ECO:0000313" key="4">
    <source>
        <dbReference type="Proteomes" id="UP001237105"/>
    </source>
</evidence>
<evidence type="ECO:0000313" key="3">
    <source>
        <dbReference type="EMBL" id="MDI3422574.1"/>
    </source>
</evidence>
<organism evidence="3 4">
    <name type="scientific">Streptomyces luteolus</name>
    <dbReference type="NCBI Taxonomy" id="3043615"/>
    <lineage>
        <taxon>Bacteria</taxon>
        <taxon>Bacillati</taxon>
        <taxon>Actinomycetota</taxon>
        <taxon>Actinomycetes</taxon>
        <taxon>Kitasatosporales</taxon>
        <taxon>Streptomycetaceae</taxon>
        <taxon>Streptomyces</taxon>
    </lineage>
</organism>
<gene>
    <name evidence="3" type="ORF">QIT00_29205</name>
</gene>
<sequence>MTNSPAHEAYEADDADDAHGADVPHEADEAHGAYGGFRTGGLWAVAAIAFAAVVVGSAVALFGMLEFDERCSHGMITGPGSFQRARYESYPPATVCEFSGGEVASVGGSGVLFVLLWVGMAVLVGCLLLALVAEWFEPRTGGELVVPRSRAERVRRTATAFFVTGSVFLGFYVLIGRPLFAGPSSACSASADWGSQPPRTLEYSLFPPQATCQYTSGMTEQLNPGWATALSVQLAVPALLAGIGFALALRRRCEERRGASPA</sequence>
<feature type="region of interest" description="Disordered" evidence="1">
    <location>
        <begin position="1"/>
        <end position="23"/>
    </location>
</feature>
<keyword evidence="2" id="KW-1133">Transmembrane helix</keyword>
<feature type="transmembrane region" description="Helical" evidence="2">
    <location>
        <begin position="157"/>
        <end position="175"/>
    </location>
</feature>
<feature type="transmembrane region" description="Helical" evidence="2">
    <location>
        <begin position="111"/>
        <end position="136"/>
    </location>
</feature>
<proteinExistence type="predicted"/>
<evidence type="ECO:0000256" key="1">
    <source>
        <dbReference type="SAM" id="MobiDB-lite"/>
    </source>
</evidence>
<name>A0ABT6T6A4_9ACTN</name>
<dbReference type="EMBL" id="JASCIS010000038">
    <property type="protein sequence ID" value="MDI3422574.1"/>
    <property type="molecule type" value="Genomic_DNA"/>
</dbReference>